<dbReference type="GO" id="GO:0015628">
    <property type="term" value="P:protein secretion by the type II secretion system"/>
    <property type="evidence" value="ECO:0007669"/>
    <property type="project" value="InterPro"/>
</dbReference>
<sequence>MSRPSQPLTPARRLSGVTLIELMVTLAIAVILLSLAVPGFQHLLQNSRLTGLTNSLSASLQQARVESLSRGQTVAVCATGDADADQPTCTITTDWADGWLVFVRDDADTTAGKTDIDSDGQADDRLLKVVRPFGAATLTASSGDPIVFTPPLGEAAETRFNIRVTDSEQNCLRVKRTGQVRFHKGSCNG</sequence>
<feature type="domain" description="General secretion pathway GspH" evidence="12">
    <location>
        <begin position="53"/>
        <end position="178"/>
    </location>
</feature>
<evidence type="ECO:0000256" key="8">
    <source>
        <dbReference type="ARBA" id="ARBA00023136"/>
    </source>
</evidence>
<dbReference type="Proteomes" id="UP000005275">
    <property type="component" value="Chromosome"/>
</dbReference>
<comment type="similarity">
    <text evidence="9">Belongs to the GSP H family.</text>
</comment>
<dbReference type="InterPro" id="IPR012902">
    <property type="entry name" value="N_methyl_site"/>
</dbReference>
<keyword evidence="7 11" id="KW-1133">Transmembrane helix</keyword>
<keyword evidence="3" id="KW-1003">Cell membrane</keyword>
<organism evidence="13 14">
    <name type="scientific">Marichromatium purpuratum 984</name>
    <dbReference type="NCBI Taxonomy" id="765910"/>
    <lineage>
        <taxon>Bacteria</taxon>
        <taxon>Pseudomonadati</taxon>
        <taxon>Pseudomonadota</taxon>
        <taxon>Gammaproteobacteria</taxon>
        <taxon>Chromatiales</taxon>
        <taxon>Chromatiaceae</taxon>
        <taxon>Marichromatium</taxon>
    </lineage>
</organism>
<dbReference type="Gene3D" id="3.55.40.10">
    <property type="entry name" value="minor pseudopilin epsh domain"/>
    <property type="match status" value="1"/>
</dbReference>
<protein>
    <recommendedName>
        <fullName evidence="2">Type II secretion system protein H</fullName>
    </recommendedName>
    <alternativeName>
        <fullName evidence="10">General secretion pathway protein H</fullName>
    </alternativeName>
</protein>
<evidence type="ECO:0000256" key="3">
    <source>
        <dbReference type="ARBA" id="ARBA00022475"/>
    </source>
</evidence>
<dbReference type="InterPro" id="IPR045584">
    <property type="entry name" value="Pilin-like"/>
</dbReference>
<evidence type="ECO:0000256" key="5">
    <source>
        <dbReference type="ARBA" id="ARBA00022519"/>
    </source>
</evidence>
<evidence type="ECO:0000313" key="13">
    <source>
        <dbReference type="EMBL" id="AHF04450.1"/>
    </source>
</evidence>
<dbReference type="eggNOG" id="COG4970">
    <property type="taxonomic scope" value="Bacteria"/>
</dbReference>
<dbReference type="PROSITE" id="PS00409">
    <property type="entry name" value="PROKAR_NTER_METHYL"/>
    <property type="match status" value="1"/>
</dbReference>
<comment type="subcellular location">
    <subcellularLocation>
        <location evidence="1">Cell inner membrane</location>
        <topology evidence="1">Single-pass membrane protein</topology>
    </subcellularLocation>
</comment>
<proteinExistence type="inferred from homology"/>
<evidence type="ECO:0000256" key="9">
    <source>
        <dbReference type="ARBA" id="ARBA00025772"/>
    </source>
</evidence>
<evidence type="ECO:0000256" key="6">
    <source>
        <dbReference type="ARBA" id="ARBA00022692"/>
    </source>
</evidence>
<dbReference type="NCBIfam" id="TIGR02532">
    <property type="entry name" value="IV_pilin_GFxxxE"/>
    <property type="match status" value="1"/>
</dbReference>
<dbReference type="KEGG" id="mpur:MARPU_11795"/>
<dbReference type="AlphaFoldDB" id="W0E0N9"/>
<keyword evidence="5" id="KW-0997">Cell inner membrane</keyword>
<dbReference type="SUPFAM" id="SSF54523">
    <property type="entry name" value="Pili subunits"/>
    <property type="match status" value="1"/>
</dbReference>
<evidence type="ECO:0000256" key="4">
    <source>
        <dbReference type="ARBA" id="ARBA00022481"/>
    </source>
</evidence>
<reference evidence="13 14" key="1">
    <citation type="submission" date="2013-12" db="EMBL/GenBank/DDBJ databases">
        <authorList>
            <consortium name="DOE Joint Genome Institute"/>
            <person name="Bryant D.A."/>
            <person name="Huntemann M."/>
            <person name="Han J."/>
            <person name="Chen A."/>
            <person name="Kyrpides N."/>
            <person name="Mavromatis K."/>
            <person name="Markowitz V."/>
            <person name="Palaniappan K."/>
            <person name="Ivanova N."/>
            <person name="Schaumberg A."/>
            <person name="Pati A."/>
            <person name="Liolios K."/>
            <person name="Nordberg H.P."/>
            <person name="Cantor M.N."/>
            <person name="Hua S.X."/>
            <person name="Woyke T."/>
        </authorList>
    </citation>
    <scope>NUCLEOTIDE SEQUENCE [LARGE SCALE GENOMIC DNA]</scope>
    <source>
        <strain evidence="13 14">984</strain>
    </source>
</reference>
<dbReference type="Pfam" id="PF07963">
    <property type="entry name" value="N_methyl"/>
    <property type="match status" value="1"/>
</dbReference>
<dbReference type="HOGENOM" id="CLU_084761_1_4_6"/>
<keyword evidence="4" id="KW-0488">Methylation</keyword>
<dbReference type="InterPro" id="IPR022346">
    <property type="entry name" value="T2SS_GspH"/>
</dbReference>
<keyword evidence="6 11" id="KW-0812">Transmembrane</keyword>
<dbReference type="GO" id="GO:0005886">
    <property type="term" value="C:plasma membrane"/>
    <property type="evidence" value="ECO:0007669"/>
    <property type="project" value="UniProtKB-SubCell"/>
</dbReference>
<dbReference type="STRING" id="765910.MARPU_11795"/>
<evidence type="ECO:0000256" key="1">
    <source>
        <dbReference type="ARBA" id="ARBA00004377"/>
    </source>
</evidence>
<dbReference type="EMBL" id="CP007031">
    <property type="protein sequence ID" value="AHF04450.1"/>
    <property type="molecule type" value="Genomic_DNA"/>
</dbReference>
<evidence type="ECO:0000256" key="10">
    <source>
        <dbReference type="ARBA" id="ARBA00030775"/>
    </source>
</evidence>
<evidence type="ECO:0000256" key="11">
    <source>
        <dbReference type="SAM" id="Phobius"/>
    </source>
</evidence>
<name>W0E0N9_MARPU</name>
<feature type="transmembrane region" description="Helical" evidence="11">
    <location>
        <begin position="20"/>
        <end position="40"/>
    </location>
</feature>
<keyword evidence="14" id="KW-1185">Reference proteome</keyword>
<dbReference type="RefSeq" id="WP_005223582.1">
    <property type="nucleotide sequence ID" value="NZ_CP007031.1"/>
</dbReference>
<evidence type="ECO:0000259" key="12">
    <source>
        <dbReference type="Pfam" id="PF12019"/>
    </source>
</evidence>
<keyword evidence="8 11" id="KW-0472">Membrane</keyword>
<dbReference type="GO" id="GO:0015627">
    <property type="term" value="C:type II protein secretion system complex"/>
    <property type="evidence" value="ECO:0007669"/>
    <property type="project" value="InterPro"/>
</dbReference>
<gene>
    <name evidence="13" type="ORF">MARPU_11795</name>
</gene>
<evidence type="ECO:0000256" key="2">
    <source>
        <dbReference type="ARBA" id="ARBA00021549"/>
    </source>
</evidence>
<evidence type="ECO:0000256" key="7">
    <source>
        <dbReference type="ARBA" id="ARBA00022989"/>
    </source>
</evidence>
<accession>W0E0N9</accession>
<evidence type="ECO:0000313" key="14">
    <source>
        <dbReference type="Proteomes" id="UP000005275"/>
    </source>
</evidence>
<dbReference type="Pfam" id="PF12019">
    <property type="entry name" value="GspH"/>
    <property type="match status" value="1"/>
</dbReference>